<dbReference type="Proteomes" id="UP000654947">
    <property type="component" value="Unassembled WGS sequence"/>
</dbReference>
<evidence type="ECO:0000313" key="2">
    <source>
        <dbReference type="Proteomes" id="UP000654947"/>
    </source>
</evidence>
<comment type="caution">
    <text evidence="1">The sequence shown here is derived from an EMBL/GenBank/DDBJ whole genome shotgun (WGS) entry which is preliminary data.</text>
</comment>
<evidence type="ECO:0000313" key="1">
    <source>
        <dbReference type="EMBL" id="GHD21617.1"/>
    </source>
</evidence>
<sequence>MLLDDRGLAPSEQQESRIRSCEDLETLRMWMRRVIRVRTVDELFV</sequence>
<protein>
    <submittedName>
        <fullName evidence="1">Uncharacterized protein</fullName>
    </submittedName>
</protein>
<proteinExistence type="predicted"/>
<keyword evidence="2" id="KW-1185">Reference proteome</keyword>
<accession>A0A918XBS0</accession>
<organism evidence="1 2">
    <name type="scientific">Nocardiopsis kunsanensis</name>
    <dbReference type="NCBI Taxonomy" id="141693"/>
    <lineage>
        <taxon>Bacteria</taxon>
        <taxon>Bacillati</taxon>
        <taxon>Actinomycetota</taxon>
        <taxon>Actinomycetes</taxon>
        <taxon>Streptosporangiales</taxon>
        <taxon>Nocardiopsidaceae</taxon>
        <taxon>Nocardiopsis</taxon>
    </lineage>
</organism>
<dbReference type="AlphaFoldDB" id="A0A918XBS0"/>
<gene>
    <name evidence="1" type="ORF">GCM10007147_15240</name>
</gene>
<dbReference type="RefSeq" id="WP_017576296.1">
    <property type="nucleotide sequence ID" value="NZ_BMXL01000005.1"/>
</dbReference>
<dbReference type="EMBL" id="BMXL01000005">
    <property type="protein sequence ID" value="GHD21617.1"/>
    <property type="molecule type" value="Genomic_DNA"/>
</dbReference>
<reference evidence="1 2" key="1">
    <citation type="journal article" date="2014" name="Int. J. Syst. Evol. Microbiol.">
        <title>Complete genome sequence of Corynebacterium casei LMG S-19264T (=DSM 44701T), isolated from a smear-ripened cheese.</title>
        <authorList>
            <consortium name="US DOE Joint Genome Institute (JGI-PGF)"/>
            <person name="Walter F."/>
            <person name="Albersmeier A."/>
            <person name="Kalinowski J."/>
            <person name="Ruckert C."/>
        </authorList>
    </citation>
    <scope>NUCLEOTIDE SEQUENCE [LARGE SCALE GENOMIC DNA]</scope>
    <source>
        <strain evidence="1 2">KCTC 19473</strain>
    </source>
</reference>
<name>A0A918XBS0_9ACTN</name>